<sequence length="190" mass="18555">MALALRLPAALAAVAVAAALAAGMAAAQAPSGAPVGAPAPAAGISQACMDAVLNMSDCLTYVVNGSTARRPDAPCCPELAGLLDSNPVCLCELLAGGASTYQIDVDYKRALALPGICRLRTPPVSACAAFGVPVPMAPSAEPLTGLAPSTEPQMPEKPPSAAPSSNHAPGRFTGAGGLIGTLAVAAAAML</sequence>
<dbReference type="CDD" id="cd00010">
    <property type="entry name" value="AAI_LTSS"/>
    <property type="match status" value="1"/>
</dbReference>
<dbReference type="AlphaFoldDB" id="A0A8J5V2E1"/>
<feature type="signal peptide" evidence="3">
    <location>
        <begin position="1"/>
        <end position="27"/>
    </location>
</feature>
<proteinExistence type="inferred from homology"/>
<organism evidence="5 6">
    <name type="scientific">Zizania palustris</name>
    <name type="common">Northern wild rice</name>
    <dbReference type="NCBI Taxonomy" id="103762"/>
    <lineage>
        <taxon>Eukaryota</taxon>
        <taxon>Viridiplantae</taxon>
        <taxon>Streptophyta</taxon>
        <taxon>Embryophyta</taxon>
        <taxon>Tracheophyta</taxon>
        <taxon>Spermatophyta</taxon>
        <taxon>Magnoliopsida</taxon>
        <taxon>Liliopsida</taxon>
        <taxon>Poales</taxon>
        <taxon>Poaceae</taxon>
        <taxon>BOP clade</taxon>
        <taxon>Oryzoideae</taxon>
        <taxon>Oryzeae</taxon>
        <taxon>Zizaniinae</taxon>
        <taxon>Zizania</taxon>
    </lineage>
</organism>
<feature type="region of interest" description="Disordered" evidence="2">
    <location>
        <begin position="141"/>
        <end position="168"/>
    </location>
</feature>
<dbReference type="InterPro" id="IPR043325">
    <property type="entry name" value="LTSS"/>
</dbReference>
<protein>
    <recommendedName>
        <fullName evidence="4">Bifunctional inhibitor/plant lipid transfer protein/seed storage helical domain-containing protein</fullName>
    </recommendedName>
</protein>
<name>A0A8J5V2E1_ZIZPA</name>
<comment type="caution">
    <text evidence="5">The sequence shown here is derived from an EMBL/GenBank/DDBJ whole genome shotgun (WGS) entry which is preliminary data.</text>
</comment>
<dbReference type="PANTHER" id="PTHR33044">
    <property type="entry name" value="BIFUNCTIONAL INHIBITOR/LIPID-TRANSFER PROTEIN/SEED STORAGE 2S ALBUMIN SUPERFAMILY PROTEIN-RELATED"/>
    <property type="match status" value="1"/>
</dbReference>
<feature type="chain" id="PRO_5035183268" description="Bifunctional inhibitor/plant lipid transfer protein/seed storage helical domain-containing protein" evidence="3">
    <location>
        <begin position="28"/>
        <end position="190"/>
    </location>
</feature>
<evidence type="ECO:0000256" key="1">
    <source>
        <dbReference type="ARBA" id="ARBA00009748"/>
    </source>
</evidence>
<dbReference type="Proteomes" id="UP000729402">
    <property type="component" value="Unassembled WGS sequence"/>
</dbReference>
<evidence type="ECO:0000313" key="5">
    <source>
        <dbReference type="EMBL" id="KAG8055007.1"/>
    </source>
</evidence>
<dbReference type="OrthoDB" id="785314at2759"/>
<dbReference type="SMART" id="SM00499">
    <property type="entry name" value="AAI"/>
    <property type="match status" value="1"/>
</dbReference>
<keyword evidence="3" id="KW-0732">Signal</keyword>
<evidence type="ECO:0000313" key="6">
    <source>
        <dbReference type="Proteomes" id="UP000729402"/>
    </source>
</evidence>
<comment type="similarity">
    <text evidence="1">Belongs to the plant LTP family.</text>
</comment>
<evidence type="ECO:0000256" key="3">
    <source>
        <dbReference type="SAM" id="SignalP"/>
    </source>
</evidence>
<accession>A0A8J5V2E1</accession>
<evidence type="ECO:0000256" key="2">
    <source>
        <dbReference type="SAM" id="MobiDB-lite"/>
    </source>
</evidence>
<feature type="domain" description="Bifunctional inhibitor/plant lipid transfer protein/seed storage helical" evidence="4">
    <location>
        <begin position="48"/>
        <end position="127"/>
    </location>
</feature>
<reference evidence="5" key="2">
    <citation type="submission" date="2021-02" db="EMBL/GenBank/DDBJ databases">
        <authorList>
            <person name="Kimball J.A."/>
            <person name="Haas M.W."/>
            <person name="Macchietto M."/>
            <person name="Kono T."/>
            <person name="Duquette J."/>
            <person name="Shao M."/>
        </authorList>
    </citation>
    <scope>NUCLEOTIDE SEQUENCE</scope>
    <source>
        <tissue evidence="5">Fresh leaf tissue</tissue>
    </source>
</reference>
<gene>
    <name evidence="5" type="ORF">GUJ93_ZPchr0001g31746</name>
</gene>
<evidence type="ECO:0000259" key="4">
    <source>
        <dbReference type="SMART" id="SM00499"/>
    </source>
</evidence>
<reference evidence="5" key="1">
    <citation type="journal article" date="2021" name="bioRxiv">
        <title>Whole Genome Assembly and Annotation of Northern Wild Rice, Zizania palustris L., Supports a Whole Genome Duplication in the Zizania Genus.</title>
        <authorList>
            <person name="Haas M."/>
            <person name="Kono T."/>
            <person name="Macchietto M."/>
            <person name="Millas R."/>
            <person name="McGilp L."/>
            <person name="Shao M."/>
            <person name="Duquette J."/>
            <person name="Hirsch C.N."/>
            <person name="Kimball J."/>
        </authorList>
    </citation>
    <scope>NUCLEOTIDE SEQUENCE</scope>
    <source>
        <tissue evidence="5">Fresh leaf tissue</tissue>
    </source>
</reference>
<dbReference type="EMBL" id="JAAALK010000288">
    <property type="protein sequence ID" value="KAG8055007.1"/>
    <property type="molecule type" value="Genomic_DNA"/>
</dbReference>
<keyword evidence="6" id="KW-1185">Reference proteome</keyword>
<dbReference type="Pfam" id="PF14368">
    <property type="entry name" value="LTP_2"/>
    <property type="match status" value="1"/>
</dbReference>
<dbReference type="InterPro" id="IPR016140">
    <property type="entry name" value="Bifunc_inhib/LTP/seed_store"/>
</dbReference>